<dbReference type="AlphaFoldDB" id="A0A6A5QVM5"/>
<dbReference type="EMBL" id="ML979133">
    <property type="protein sequence ID" value="KAF1919472.1"/>
    <property type="molecule type" value="Genomic_DNA"/>
</dbReference>
<organism evidence="1 2">
    <name type="scientific">Ampelomyces quisqualis</name>
    <name type="common">Powdery mildew agent</name>
    <dbReference type="NCBI Taxonomy" id="50730"/>
    <lineage>
        <taxon>Eukaryota</taxon>
        <taxon>Fungi</taxon>
        <taxon>Dikarya</taxon>
        <taxon>Ascomycota</taxon>
        <taxon>Pezizomycotina</taxon>
        <taxon>Dothideomycetes</taxon>
        <taxon>Pleosporomycetidae</taxon>
        <taxon>Pleosporales</taxon>
        <taxon>Pleosporineae</taxon>
        <taxon>Phaeosphaeriaceae</taxon>
        <taxon>Ampelomyces</taxon>
    </lineage>
</organism>
<accession>A0A6A5QVM5</accession>
<name>A0A6A5QVM5_AMPQU</name>
<reference evidence="1" key="1">
    <citation type="journal article" date="2020" name="Stud. Mycol.">
        <title>101 Dothideomycetes genomes: a test case for predicting lifestyles and emergence of pathogens.</title>
        <authorList>
            <person name="Haridas S."/>
            <person name="Albert R."/>
            <person name="Binder M."/>
            <person name="Bloem J."/>
            <person name="Labutti K."/>
            <person name="Salamov A."/>
            <person name="Andreopoulos B."/>
            <person name="Baker S."/>
            <person name="Barry K."/>
            <person name="Bills G."/>
            <person name="Bluhm B."/>
            <person name="Cannon C."/>
            <person name="Castanera R."/>
            <person name="Culley D."/>
            <person name="Daum C."/>
            <person name="Ezra D."/>
            <person name="Gonzalez J."/>
            <person name="Henrissat B."/>
            <person name="Kuo A."/>
            <person name="Liang C."/>
            <person name="Lipzen A."/>
            <person name="Lutzoni F."/>
            <person name="Magnuson J."/>
            <person name="Mondo S."/>
            <person name="Nolan M."/>
            <person name="Ohm R."/>
            <person name="Pangilinan J."/>
            <person name="Park H.-J."/>
            <person name="Ramirez L."/>
            <person name="Alfaro M."/>
            <person name="Sun H."/>
            <person name="Tritt A."/>
            <person name="Yoshinaga Y."/>
            <person name="Zwiers L.-H."/>
            <person name="Turgeon B."/>
            <person name="Goodwin S."/>
            <person name="Spatafora J."/>
            <person name="Crous P."/>
            <person name="Grigoriev I."/>
        </authorList>
    </citation>
    <scope>NUCLEOTIDE SEQUENCE</scope>
    <source>
        <strain evidence="1">HMLAC05119</strain>
    </source>
</reference>
<proteinExistence type="predicted"/>
<dbReference type="Proteomes" id="UP000800096">
    <property type="component" value="Unassembled WGS sequence"/>
</dbReference>
<keyword evidence="2" id="KW-1185">Reference proteome</keyword>
<protein>
    <submittedName>
        <fullName evidence="1">Uncharacterized protein</fullName>
    </submittedName>
</protein>
<sequence>MYLEHKGQSFRNAKTGCSAFSSVCHCSSAAQAGCGKCGQVVWCAGKWCGVWASGVVCGQVVWCADTVV</sequence>
<evidence type="ECO:0000313" key="2">
    <source>
        <dbReference type="Proteomes" id="UP000800096"/>
    </source>
</evidence>
<evidence type="ECO:0000313" key="1">
    <source>
        <dbReference type="EMBL" id="KAF1919472.1"/>
    </source>
</evidence>
<gene>
    <name evidence="1" type="ORF">BDU57DRAFT_512594</name>
</gene>